<accession>A0A379MSY4</accession>
<proteinExistence type="inferred from homology"/>
<dbReference type="Pfam" id="PF01895">
    <property type="entry name" value="PhoU"/>
    <property type="match status" value="2"/>
</dbReference>
<evidence type="ECO:0000256" key="1">
    <source>
        <dbReference type="ARBA" id="ARBA00004496"/>
    </source>
</evidence>
<dbReference type="Gene3D" id="1.20.58.220">
    <property type="entry name" value="Phosphate transport system protein phou homolog 2, domain 2"/>
    <property type="match status" value="1"/>
</dbReference>
<dbReference type="PIRSF" id="PIRSF003107">
    <property type="entry name" value="PhoU"/>
    <property type="match status" value="1"/>
</dbReference>
<dbReference type="GO" id="GO:0030643">
    <property type="term" value="P:intracellular phosphate ion homeostasis"/>
    <property type="evidence" value="ECO:0007669"/>
    <property type="project" value="InterPro"/>
</dbReference>
<evidence type="ECO:0000256" key="2">
    <source>
        <dbReference type="ARBA" id="ARBA00008107"/>
    </source>
</evidence>
<dbReference type="SUPFAM" id="SSF109755">
    <property type="entry name" value="PhoU-like"/>
    <property type="match status" value="1"/>
</dbReference>
<dbReference type="OrthoDB" id="9814256at2"/>
<keyword evidence="11" id="KW-1185">Reference proteome</keyword>
<gene>
    <name evidence="10" type="primary">phoU</name>
    <name evidence="10" type="ORF">NCTC11190_02004</name>
</gene>
<sequence length="228" mass="26072">MKQTEIEIKELKGHLAQMWSLVEQQVRKSFEAVVVFDQDLAHEIISREKSVNAQELVVDHHCENFIALFNPVAVDLRFVLSLLKINNNLERIGDFAESIALFTAHHQTKVIAPELLKQLQLKKMFDTVLKMMDQARTALAREDSRLASRVLGLDDAVDLIHRDAVPVLAAYITAHPDETVEVMGIHNVVRRVERMGDRLSNIAEDIVFYVDAKELRHTAYTQLPKEEK</sequence>
<evidence type="ECO:0000256" key="6">
    <source>
        <dbReference type="ARBA" id="ARBA00022592"/>
    </source>
</evidence>
<evidence type="ECO:0000256" key="5">
    <source>
        <dbReference type="ARBA" id="ARBA00022490"/>
    </source>
</evidence>
<comment type="subcellular location">
    <subcellularLocation>
        <location evidence="1 8">Cytoplasm</location>
    </subcellularLocation>
</comment>
<reference evidence="10 11" key="1">
    <citation type="submission" date="2018-06" db="EMBL/GenBank/DDBJ databases">
        <authorList>
            <consortium name="Pathogen Informatics"/>
            <person name="Doyle S."/>
        </authorList>
    </citation>
    <scope>NUCLEOTIDE SEQUENCE [LARGE SCALE GENOMIC DNA]</scope>
    <source>
        <strain evidence="10 11">NCTC11190</strain>
    </source>
</reference>
<dbReference type="GO" id="GO:0006817">
    <property type="term" value="P:phosphate ion transport"/>
    <property type="evidence" value="ECO:0007669"/>
    <property type="project" value="UniProtKB-KW"/>
</dbReference>
<comment type="function">
    <text evidence="7 8">Plays a role in the regulation of phosphate uptake.</text>
</comment>
<dbReference type="NCBIfam" id="TIGR02135">
    <property type="entry name" value="phoU_full"/>
    <property type="match status" value="1"/>
</dbReference>
<dbReference type="PANTHER" id="PTHR42930:SF3">
    <property type="entry name" value="PHOSPHATE-SPECIFIC TRANSPORT SYSTEM ACCESSORY PROTEIN PHOU"/>
    <property type="match status" value="1"/>
</dbReference>
<keyword evidence="4 8" id="KW-0813">Transport</keyword>
<keyword evidence="6 8" id="KW-0592">Phosphate transport</keyword>
<dbReference type="RefSeq" id="WP_027291420.1">
    <property type="nucleotide sequence ID" value="NZ_CALVFX010000001.1"/>
</dbReference>
<protein>
    <recommendedName>
        <fullName evidence="8">Phosphate-specific transport system accessory protein PhoU</fullName>
    </recommendedName>
</protein>
<evidence type="ECO:0000313" key="10">
    <source>
        <dbReference type="EMBL" id="SUE34771.1"/>
    </source>
</evidence>
<keyword evidence="5 8" id="KW-0963">Cytoplasm</keyword>
<evidence type="ECO:0000259" key="9">
    <source>
        <dbReference type="Pfam" id="PF01895"/>
    </source>
</evidence>
<dbReference type="GO" id="GO:0005737">
    <property type="term" value="C:cytoplasm"/>
    <property type="evidence" value="ECO:0007669"/>
    <property type="project" value="UniProtKB-SubCell"/>
</dbReference>
<evidence type="ECO:0000256" key="7">
    <source>
        <dbReference type="ARBA" id="ARBA00056181"/>
    </source>
</evidence>
<feature type="domain" description="PhoU" evidence="9">
    <location>
        <begin position="16"/>
        <end position="100"/>
    </location>
</feature>
<dbReference type="GO" id="GO:0045936">
    <property type="term" value="P:negative regulation of phosphate metabolic process"/>
    <property type="evidence" value="ECO:0007669"/>
    <property type="project" value="InterPro"/>
</dbReference>
<dbReference type="Proteomes" id="UP000255233">
    <property type="component" value="Unassembled WGS sequence"/>
</dbReference>
<name>A0A379MSY4_9BACT</name>
<feature type="domain" description="PhoU" evidence="9">
    <location>
        <begin position="121"/>
        <end position="206"/>
    </location>
</feature>
<evidence type="ECO:0000256" key="4">
    <source>
        <dbReference type="ARBA" id="ARBA00022448"/>
    </source>
</evidence>
<dbReference type="InterPro" id="IPR026022">
    <property type="entry name" value="PhoU_dom"/>
</dbReference>
<dbReference type="FunFam" id="1.20.58.220:FF:000004">
    <property type="entry name" value="Phosphate-specific transport system accessory protein PhoU"/>
    <property type="match status" value="1"/>
</dbReference>
<dbReference type="InterPro" id="IPR038078">
    <property type="entry name" value="PhoU-like_sf"/>
</dbReference>
<evidence type="ECO:0000313" key="11">
    <source>
        <dbReference type="Proteomes" id="UP000255233"/>
    </source>
</evidence>
<dbReference type="AlphaFoldDB" id="A0A379MSY4"/>
<dbReference type="InterPro" id="IPR028366">
    <property type="entry name" value="PhoU"/>
</dbReference>
<organism evidence="10 11">
    <name type="scientific">Rikenella microfusus</name>
    <dbReference type="NCBI Taxonomy" id="28139"/>
    <lineage>
        <taxon>Bacteria</taxon>
        <taxon>Pseudomonadati</taxon>
        <taxon>Bacteroidota</taxon>
        <taxon>Bacteroidia</taxon>
        <taxon>Bacteroidales</taxon>
        <taxon>Rikenellaceae</taxon>
        <taxon>Rikenella</taxon>
    </lineage>
</organism>
<evidence type="ECO:0000256" key="8">
    <source>
        <dbReference type="PIRNR" id="PIRNR003107"/>
    </source>
</evidence>
<evidence type="ECO:0000256" key="3">
    <source>
        <dbReference type="ARBA" id="ARBA00011738"/>
    </source>
</evidence>
<comment type="subunit">
    <text evidence="3 8">Homodimer.</text>
</comment>
<dbReference type="STRING" id="880526.GCA_000427365_01814"/>
<comment type="similarity">
    <text evidence="2 8">Belongs to the PhoU family.</text>
</comment>
<dbReference type="PANTHER" id="PTHR42930">
    <property type="entry name" value="PHOSPHATE-SPECIFIC TRANSPORT SYSTEM ACCESSORY PROTEIN PHOU"/>
    <property type="match status" value="1"/>
</dbReference>
<dbReference type="EMBL" id="UGVL01000001">
    <property type="protein sequence ID" value="SUE34771.1"/>
    <property type="molecule type" value="Genomic_DNA"/>
</dbReference>